<evidence type="ECO:0000313" key="3">
    <source>
        <dbReference type="Proteomes" id="UP001345219"/>
    </source>
</evidence>
<accession>A0AAN7KVC4</accession>
<organism evidence="2 3">
    <name type="scientific">Trapa incisa</name>
    <dbReference type="NCBI Taxonomy" id="236973"/>
    <lineage>
        <taxon>Eukaryota</taxon>
        <taxon>Viridiplantae</taxon>
        <taxon>Streptophyta</taxon>
        <taxon>Embryophyta</taxon>
        <taxon>Tracheophyta</taxon>
        <taxon>Spermatophyta</taxon>
        <taxon>Magnoliopsida</taxon>
        <taxon>eudicotyledons</taxon>
        <taxon>Gunneridae</taxon>
        <taxon>Pentapetalae</taxon>
        <taxon>rosids</taxon>
        <taxon>malvids</taxon>
        <taxon>Myrtales</taxon>
        <taxon>Lythraceae</taxon>
        <taxon>Trapa</taxon>
    </lineage>
</organism>
<dbReference type="Proteomes" id="UP001345219">
    <property type="component" value="Chromosome 22"/>
</dbReference>
<comment type="caution">
    <text evidence="2">The sequence shown here is derived from an EMBL/GenBank/DDBJ whole genome shotgun (WGS) entry which is preliminary data.</text>
</comment>
<gene>
    <name evidence="2" type="ORF">SAY87_029136</name>
</gene>
<proteinExistence type="predicted"/>
<reference evidence="2 3" key="1">
    <citation type="journal article" date="2023" name="Hortic Res">
        <title>Pangenome of water caltrop reveals structural variations and asymmetric subgenome divergence after allopolyploidization.</title>
        <authorList>
            <person name="Zhang X."/>
            <person name="Chen Y."/>
            <person name="Wang L."/>
            <person name="Yuan Y."/>
            <person name="Fang M."/>
            <person name="Shi L."/>
            <person name="Lu R."/>
            <person name="Comes H.P."/>
            <person name="Ma Y."/>
            <person name="Chen Y."/>
            <person name="Huang G."/>
            <person name="Zhou Y."/>
            <person name="Zheng Z."/>
            <person name="Qiu Y."/>
        </authorList>
    </citation>
    <scope>NUCLEOTIDE SEQUENCE [LARGE SCALE GENOMIC DNA]</scope>
    <source>
        <tissue evidence="2">Roots</tissue>
    </source>
</reference>
<name>A0AAN7KVC4_9MYRT</name>
<feature type="chain" id="PRO_5042996977" evidence="1">
    <location>
        <begin position="30"/>
        <end position="115"/>
    </location>
</feature>
<feature type="signal peptide" evidence="1">
    <location>
        <begin position="1"/>
        <end position="29"/>
    </location>
</feature>
<protein>
    <submittedName>
        <fullName evidence="2">Uncharacterized protein</fullName>
    </submittedName>
</protein>
<keyword evidence="1" id="KW-0732">Signal</keyword>
<dbReference type="EMBL" id="JAXIOK010000004">
    <property type="protein sequence ID" value="KAK4774117.1"/>
    <property type="molecule type" value="Genomic_DNA"/>
</dbReference>
<sequence>MMPDRSIGIPNSLVEVHCLLFFFISLCEISNPSMFCVLSEEPVITPAFAPSGLMKKVKAPPPSPVISLPSPPPNEGTLFNYFYSGKFFFVIAQPLQKVCVPIKLKDAFQSSSHLL</sequence>
<dbReference type="AlphaFoldDB" id="A0AAN7KVC4"/>
<evidence type="ECO:0000313" key="2">
    <source>
        <dbReference type="EMBL" id="KAK4774117.1"/>
    </source>
</evidence>
<keyword evidence="3" id="KW-1185">Reference proteome</keyword>
<evidence type="ECO:0000256" key="1">
    <source>
        <dbReference type="SAM" id="SignalP"/>
    </source>
</evidence>